<gene>
    <name evidence="2" type="ORF">BRADI_4g18013v3</name>
</gene>
<reference evidence="3" key="3">
    <citation type="submission" date="2018-08" db="UniProtKB">
        <authorList>
            <consortium name="EnsemblPlants"/>
        </authorList>
    </citation>
    <scope>IDENTIFICATION</scope>
    <source>
        <strain evidence="3">cv. Bd21</strain>
    </source>
</reference>
<evidence type="ECO:0000256" key="1">
    <source>
        <dbReference type="SAM" id="MobiDB-lite"/>
    </source>
</evidence>
<keyword evidence="4" id="KW-1185">Reference proteome</keyword>
<evidence type="ECO:0000313" key="4">
    <source>
        <dbReference type="Proteomes" id="UP000008810"/>
    </source>
</evidence>
<dbReference type="EnsemblPlants" id="PNT63599">
    <property type="protein sequence ID" value="PNT63599"/>
    <property type="gene ID" value="BRADI_4g18013v3"/>
</dbReference>
<accession>A0A2K2CNK7</accession>
<sequence>MLGCSPRVMRCRTARAVRLRPSSVPPPPLSPGRHRPPSPPPATTPRAAAPPPFPRCSARRHYKPPDVLSSSTMRVLLRPTHLIGVVASRSSRPHSRLPRVVF</sequence>
<feature type="region of interest" description="Disordered" evidence="1">
    <location>
        <begin position="13"/>
        <end position="68"/>
    </location>
</feature>
<dbReference type="EMBL" id="CM000883">
    <property type="protein sequence ID" value="PNT63599.1"/>
    <property type="molecule type" value="Genomic_DNA"/>
</dbReference>
<protein>
    <submittedName>
        <fullName evidence="2 3">Uncharacterized protein</fullName>
    </submittedName>
</protein>
<organism evidence="2">
    <name type="scientific">Brachypodium distachyon</name>
    <name type="common">Purple false brome</name>
    <name type="synonym">Trachynia distachya</name>
    <dbReference type="NCBI Taxonomy" id="15368"/>
    <lineage>
        <taxon>Eukaryota</taxon>
        <taxon>Viridiplantae</taxon>
        <taxon>Streptophyta</taxon>
        <taxon>Embryophyta</taxon>
        <taxon>Tracheophyta</taxon>
        <taxon>Spermatophyta</taxon>
        <taxon>Magnoliopsida</taxon>
        <taxon>Liliopsida</taxon>
        <taxon>Poales</taxon>
        <taxon>Poaceae</taxon>
        <taxon>BOP clade</taxon>
        <taxon>Pooideae</taxon>
        <taxon>Stipodae</taxon>
        <taxon>Brachypodieae</taxon>
        <taxon>Brachypodium</taxon>
    </lineage>
</organism>
<reference evidence="2 3" key="1">
    <citation type="journal article" date="2010" name="Nature">
        <title>Genome sequencing and analysis of the model grass Brachypodium distachyon.</title>
        <authorList>
            <consortium name="International Brachypodium Initiative"/>
        </authorList>
    </citation>
    <scope>NUCLEOTIDE SEQUENCE [LARGE SCALE GENOMIC DNA]</scope>
    <source>
        <strain evidence="2 3">Bd21</strain>
    </source>
</reference>
<dbReference type="AlphaFoldDB" id="A0A2K2CNK7"/>
<evidence type="ECO:0000313" key="3">
    <source>
        <dbReference type="EnsemblPlants" id="PNT63599"/>
    </source>
</evidence>
<evidence type="ECO:0000313" key="2">
    <source>
        <dbReference type="EMBL" id="PNT63599.1"/>
    </source>
</evidence>
<dbReference type="Gramene" id="PNT63599">
    <property type="protein sequence ID" value="PNT63599"/>
    <property type="gene ID" value="BRADI_4g18013v3"/>
</dbReference>
<reference evidence="2" key="2">
    <citation type="submission" date="2017-06" db="EMBL/GenBank/DDBJ databases">
        <title>WGS assembly of Brachypodium distachyon.</title>
        <authorList>
            <consortium name="The International Brachypodium Initiative"/>
            <person name="Lucas S."/>
            <person name="Harmon-Smith M."/>
            <person name="Lail K."/>
            <person name="Tice H."/>
            <person name="Grimwood J."/>
            <person name="Bruce D."/>
            <person name="Barry K."/>
            <person name="Shu S."/>
            <person name="Lindquist E."/>
            <person name="Wang M."/>
            <person name="Pitluck S."/>
            <person name="Vogel J.P."/>
            <person name="Garvin D.F."/>
            <person name="Mockler T.C."/>
            <person name="Schmutz J."/>
            <person name="Rokhsar D."/>
            <person name="Bevan M.W."/>
        </authorList>
    </citation>
    <scope>NUCLEOTIDE SEQUENCE</scope>
    <source>
        <strain evidence="2">Bd21</strain>
    </source>
</reference>
<dbReference type="InParanoid" id="A0A2K2CNK7"/>
<proteinExistence type="predicted"/>
<feature type="compositionally biased region" description="Pro residues" evidence="1">
    <location>
        <begin position="37"/>
        <end position="54"/>
    </location>
</feature>
<name>A0A2K2CNK7_BRADI</name>
<dbReference type="Proteomes" id="UP000008810">
    <property type="component" value="Chromosome 4"/>
</dbReference>